<protein>
    <submittedName>
        <fullName evidence="1">Uncharacterized protein</fullName>
    </submittedName>
</protein>
<accession>A0ABY9QB41</accession>
<organism evidence="1 2">
    <name type="scientific">Geobacillus thermodenitrificans</name>
    <dbReference type="NCBI Taxonomy" id="33940"/>
    <lineage>
        <taxon>Bacteria</taxon>
        <taxon>Bacillati</taxon>
        <taxon>Bacillota</taxon>
        <taxon>Bacilli</taxon>
        <taxon>Bacillales</taxon>
        <taxon>Anoxybacillaceae</taxon>
        <taxon>Geobacillus</taxon>
    </lineage>
</organism>
<keyword evidence="2" id="KW-1185">Reference proteome</keyword>
<proteinExistence type="predicted"/>
<evidence type="ECO:0000313" key="2">
    <source>
        <dbReference type="Proteomes" id="UP001297580"/>
    </source>
</evidence>
<dbReference type="RefSeq" id="WP_311088152.1">
    <property type="nucleotide sequence ID" value="NZ_CP133461.1"/>
</dbReference>
<gene>
    <name evidence="1" type="ORF">HSX42_13720</name>
</gene>
<dbReference type="EMBL" id="CP133461">
    <property type="protein sequence ID" value="WMV75317.1"/>
    <property type="molecule type" value="Genomic_DNA"/>
</dbReference>
<name>A0ABY9QB41_GEOTD</name>
<dbReference type="Proteomes" id="UP001297580">
    <property type="component" value="Chromosome"/>
</dbReference>
<evidence type="ECO:0000313" key="1">
    <source>
        <dbReference type="EMBL" id="WMV75317.1"/>
    </source>
</evidence>
<sequence>MKSLRLEHAARRALNLDSRGGMAGTIDADFIDRRGAFTVLVAALSPYYKDASTELQQRIDQIVDSFYFLQDDISDEEYFEGVEGAAEVLNEFIREVNRQASE</sequence>
<reference evidence="1 2" key="1">
    <citation type="submission" date="2023-08" db="EMBL/GenBank/DDBJ databases">
        <title>Complete genome sequence of Geobacillus thermodenitrificans K1041, a genetically tractable strain representative of the genus Geobacillus.</title>
        <authorList>
            <person name="Kani S."/>
            <person name="Suzuki H."/>
        </authorList>
    </citation>
    <scope>NUCLEOTIDE SEQUENCE [LARGE SCALE GENOMIC DNA]</scope>
    <source>
        <strain evidence="1 2">K1041</strain>
    </source>
</reference>